<evidence type="ECO:0000259" key="1">
    <source>
        <dbReference type="Pfam" id="PF01575"/>
    </source>
</evidence>
<evidence type="ECO:0000313" key="2">
    <source>
        <dbReference type="EMBL" id="SHJ05660.1"/>
    </source>
</evidence>
<dbReference type="InterPro" id="IPR002539">
    <property type="entry name" value="MaoC-like_dom"/>
</dbReference>
<dbReference type="Pfam" id="PF01575">
    <property type="entry name" value="MaoC_dehydratas"/>
    <property type="match status" value="1"/>
</dbReference>
<dbReference type="InterPro" id="IPR029069">
    <property type="entry name" value="HotDog_dom_sf"/>
</dbReference>
<feature type="domain" description="MaoC-like" evidence="1">
    <location>
        <begin position="20"/>
        <end position="138"/>
    </location>
</feature>
<dbReference type="CDD" id="cd03450">
    <property type="entry name" value="NodN"/>
    <property type="match status" value="1"/>
</dbReference>
<gene>
    <name evidence="2" type="ORF">SAMN05444280_11054</name>
</gene>
<reference evidence="2 3" key="1">
    <citation type="submission" date="2016-11" db="EMBL/GenBank/DDBJ databases">
        <authorList>
            <person name="Jaros S."/>
            <person name="Januszkiewicz K."/>
            <person name="Wedrychowicz H."/>
        </authorList>
    </citation>
    <scope>NUCLEOTIDE SEQUENCE [LARGE SCALE GENOMIC DNA]</scope>
    <source>
        <strain evidence="2 3">DSM 27063</strain>
    </source>
</reference>
<dbReference type="PANTHER" id="PTHR42993">
    <property type="entry name" value="MAOC-LIKE DEHYDRATASE DOMAIN-CONTAINING PROTEIN"/>
    <property type="match status" value="1"/>
</dbReference>
<proteinExistence type="predicted"/>
<dbReference type="EMBL" id="FQZE01000010">
    <property type="protein sequence ID" value="SHJ05660.1"/>
    <property type="molecule type" value="Genomic_DNA"/>
</dbReference>
<evidence type="ECO:0000313" key="3">
    <source>
        <dbReference type="Proteomes" id="UP000184050"/>
    </source>
</evidence>
<accession>A0A1M6G6W0</accession>
<dbReference type="PANTHER" id="PTHR42993:SF1">
    <property type="entry name" value="MAOC-LIKE DEHYDRATASE DOMAIN-CONTAINING PROTEIN"/>
    <property type="match status" value="1"/>
</dbReference>
<dbReference type="STRING" id="1168035.SAMN05444280_11054"/>
<dbReference type="SUPFAM" id="SSF54637">
    <property type="entry name" value="Thioesterase/thiol ester dehydrase-isomerase"/>
    <property type="match status" value="1"/>
</dbReference>
<keyword evidence="3" id="KW-1185">Reference proteome</keyword>
<protein>
    <submittedName>
        <fullName evidence="2">Acyl dehydratase</fullName>
    </submittedName>
</protein>
<sequence length="163" mass="18939">MPLNQNFMGKTIINNYEEFEAYLGKEIGVSEYVEITQDQIDKFADATLDYQWIHTDPKRAAKESPFKSTIAHGYLTVSMLTYLWYSIVDVRNVKMIVNYGIENLRFQQPVLVNDKIRARVSLNNIRNLRGIAKIQVKIVVEIEGQKKPAYDALVTFLYHFDNN</sequence>
<dbReference type="AlphaFoldDB" id="A0A1M6G6W0"/>
<dbReference type="Proteomes" id="UP000184050">
    <property type="component" value="Unassembled WGS sequence"/>
</dbReference>
<dbReference type="Gene3D" id="3.10.129.10">
    <property type="entry name" value="Hotdog Thioesterase"/>
    <property type="match status" value="1"/>
</dbReference>
<organism evidence="2 3">
    <name type="scientific">Tangfeifania diversioriginum</name>
    <dbReference type="NCBI Taxonomy" id="1168035"/>
    <lineage>
        <taxon>Bacteria</taxon>
        <taxon>Pseudomonadati</taxon>
        <taxon>Bacteroidota</taxon>
        <taxon>Bacteroidia</taxon>
        <taxon>Marinilabiliales</taxon>
        <taxon>Prolixibacteraceae</taxon>
        <taxon>Tangfeifania</taxon>
    </lineage>
</organism>
<name>A0A1M6G6W0_9BACT</name>
<dbReference type="InterPro" id="IPR039375">
    <property type="entry name" value="NodN-like"/>
</dbReference>